<gene>
    <name evidence="3" type="ORF">K9V48_07130</name>
</gene>
<evidence type="ECO:0000313" key="3">
    <source>
        <dbReference type="EMBL" id="MBZ5750019.1"/>
    </source>
</evidence>
<name>A0ABS7UP64_9BACI</name>
<dbReference type="InterPro" id="IPR000794">
    <property type="entry name" value="Beta-ketoacyl_synthase"/>
</dbReference>
<organism evidence="3 4">
    <name type="scientific">Metabacillus rhizolycopersici</name>
    <dbReference type="NCBI Taxonomy" id="2875709"/>
    <lineage>
        <taxon>Bacteria</taxon>
        <taxon>Bacillati</taxon>
        <taxon>Bacillota</taxon>
        <taxon>Bacilli</taxon>
        <taxon>Bacillales</taxon>
        <taxon>Bacillaceae</taxon>
        <taxon>Metabacillus</taxon>
    </lineage>
</organism>
<dbReference type="RefSeq" id="WP_224138013.1">
    <property type="nucleotide sequence ID" value="NZ_JAIQUM010000010.1"/>
</dbReference>
<evidence type="ECO:0000256" key="1">
    <source>
        <dbReference type="ARBA" id="ARBA00022679"/>
    </source>
</evidence>
<keyword evidence="1" id="KW-0808">Transferase</keyword>
<dbReference type="Gene3D" id="3.40.47.10">
    <property type="match status" value="1"/>
</dbReference>
<dbReference type="Pfam" id="PF02801">
    <property type="entry name" value="Ketoacyl-synt_C"/>
    <property type="match status" value="1"/>
</dbReference>
<dbReference type="Proteomes" id="UP001165287">
    <property type="component" value="Unassembled WGS sequence"/>
</dbReference>
<dbReference type="SUPFAM" id="SSF53901">
    <property type="entry name" value="Thiolase-like"/>
    <property type="match status" value="1"/>
</dbReference>
<dbReference type="InterPro" id="IPR014031">
    <property type="entry name" value="Ketoacyl_synth_C"/>
</dbReference>
<dbReference type="PANTHER" id="PTHR11712">
    <property type="entry name" value="POLYKETIDE SYNTHASE-RELATED"/>
    <property type="match status" value="1"/>
</dbReference>
<evidence type="ECO:0000259" key="2">
    <source>
        <dbReference type="Pfam" id="PF02801"/>
    </source>
</evidence>
<sequence length="118" mass="13273">MKRCTKNLYINSQALGINVNDRIEEYSSKEVFNHTVPYTSIKSMIGNPYGASGVLQVISSLLSITQWFIPPTIRTKKDGFEDMNSITETLFQEVNEVAITNHGLGGNNACGYVKRYKY</sequence>
<dbReference type="InterPro" id="IPR016039">
    <property type="entry name" value="Thiolase-like"/>
</dbReference>
<keyword evidence="4" id="KW-1185">Reference proteome</keyword>
<proteinExistence type="predicted"/>
<dbReference type="PANTHER" id="PTHR11712:SF336">
    <property type="entry name" value="3-OXOACYL-[ACYL-CARRIER-PROTEIN] SYNTHASE, MITOCHONDRIAL"/>
    <property type="match status" value="1"/>
</dbReference>
<reference evidence="3" key="1">
    <citation type="submission" date="2024-05" db="EMBL/GenBank/DDBJ databases">
        <title>Metabacillus sp. nov., isolated from the rhizosphere soil of tomato plants.</title>
        <authorList>
            <person name="Ma R."/>
        </authorList>
    </citation>
    <scope>NUCLEOTIDE SEQUENCE</scope>
    <source>
        <strain evidence="3">DBTR6</strain>
    </source>
</reference>
<evidence type="ECO:0000313" key="4">
    <source>
        <dbReference type="Proteomes" id="UP001165287"/>
    </source>
</evidence>
<accession>A0ABS7UP64</accession>
<dbReference type="EMBL" id="JAIQUM010000010">
    <property type="protein sequence ID" value="MBZ5750019.1"/>
    <property type="molecule type" value="Genomic_DNA"/>
</dbReference>
<comment type="caution">
    <text evidence="3">The sequence shown here is derived from an EMBL/GenBank/DDBJ whole genome shotgun (WGS) entry which is preliminary data.</text>
</comment>
<protein>
    <recommendedName>
        <fullName evidence="2">Beta-ketoacyl synthase C-terminal domain-containing protein</fullName>
    </recommendedName>
</protein>
<feature type="domain" description="Beta-ketoacyl synthase C-terminal" evidence="2">
    <location>
        <begin position="9"/>
        <end position="74"/>
    </location>
</feature>